<dbReference type="PROSITE" id="PS01081">
    <property type="entry name" value="HTH_TETR_1"/>
    <property type="match status" value="1"/>
</dbReference>
<name>A0A6P1E3K1_LENHI</name>
<dbReference type="EMBL" id="CP047121">
    <property type="protein sequence ID" value="QHB51119.1"/>
    <property type="molecule type" value="Genomic_DNA"/>
</dbReference>
<dbReference type="GO" id="GO:0003700">
    <property type="term" value="F:DNA-binding transcription factor activity"/>
    <property type="evidence" value="ECO:0007669"/>
    <property type="project" value="TreeGrafter"/>
</dbReference>
<dbReference type="SUPFAM" id="SSF46689">
    <property type="entry name" value="Homeodomain-like"/>
    <property type="match status" value="1"/>
</dbReference>
<evidence type="ECO:0000313" key="4">
    <source>
        <dbReference type="EMBL" id="QHB51119.1"/>
    </source>
</evidence>
<evidence type="ECO:0000313" key="5">
    <source>
        <dbReference type="Proteomes" id="UP000465035"/>
    </source>
</evidence>
<gene>
    <name evidence="4" type="ORF">GQR93_02205</name>
</gene>
<dbReference type="PRINTS" id="PR00455">
    <property type="entry name" value="HTHTETR"/>
</dbReference>
<accession>A0A6P1E3K1</accession>
<dbReference type="Proteomes" id="UP000465035">
    <property type="component" value="Chromosome"/>
</dbReference>
<dbReference type="GeneID" id="69057169"/>
<dbReference type="InterPro" id="IPR036271">
    <property type="entry name" value="Tet_transcr_reg_TetR-rel_C_sf"/>
</dbReference>
<dbReference type="SMR" id="A0A6P1E3K1"/>
<reference evidence="4 5" key="1">
    <citation type="submission" date="2019-12" db="EMBL/GenBank/DDBJ databases">
        <title>Lactobacillus hilgardii FLUB.</title>
        <authorList>
            <person name="Gustaw K."/>
        </authorList>
    </citation>
    <scope>NUCLEOTIDE SEQUENCE [LARGE SCALE GENOMIC DNA]</scope>
    <source>
        <strain evidence="4 5">FLUB</strain>
    </source>
</reference>
<evidence type="ECO:0000259" key="3">
    <source>
        <dbReference type="PROSITE" id="PS50977"/>
    </source>
</evidence>
<dbReference type="Gene3D" id="1.10.357.10">
    <property type="entry name" value="Tetracycline Repressor, domain 2"/>
    <property type="match status" value="1"/>
</dbReference>
<dbReference type="PROSITE" id="PS50977">
    <property type="entry name" value="HTH_TETR_2"/>
    <property type="match status" value="1"/>
</dbReference>
<dbReference type="Pfam" id="PF00440">
    <property type="entry name" value="TetR_N"/>
    <property type="match status" value="1"/>
</dbReference>
<organism evidence="4 5">
    <name type="scientific">Lentilactobacillus hilgardii</name>
    <name type="common">Lactobacillus hilgardii</name>
    <dbReference type="NCBI Taxonomy" id="1588"/>
    <lineage>
        <taxon>Bacteria</taxon>
        <taxon>Bacillati</taxon>
        <taxon>Bacillota</taxon>
        <taxon>Bacilli</taxon>
        <taxon>Lactobacillales</taxon>
        <taxon>Lactobacillaceae</taxon>
        <taxon>Lentilactobacillus</taxon>
    </lineage>
</organism>
<proteinExistence type="predicted"/>
<keyword evidence="1 2" id="KW-0238">DNA-binding</keyword>
<evidence type="ECO:0000256" key="2">
    <source>
        <dbReference type="PROSITE-ProRule" id="PRU00335"/>
    </source>
</evidence>
<sequence>MGKRLPRDPQKEKAILAAAVKAFGTDSFRASTDKIAESAGVSKGSVFRYFDSKKKLYVAAVHQAMDTLISVVDFNVWTDSDDLVSMIIRATKYKTELSHRYPNEFALLTRVYAHDVNVPEKLRNEVFSTFNKWAEQTQNIIVDTIVDKLTLRPELDEVTVKHYLSITIQEISKRIQDYFEKHPGLNRIEDMTEIIDEVKGYMDMVQYGIVKQ</sequence>
<dbReference type="Gene3D" id="1.10.10.60">
    <property type="entry name" value="Homeodomain-like"/>
    <property type="match status" value="1"/>
</dbReference>
<dbReference type="RefSeq" id="WP_003551894.1">
    <property type="nucleotide sequence ID" value="NZ_CABKOL010000106.1"/>
</dbReference>
<dbReference type="SUPFAM" id="SSF48498">
    <property type="entry name" value="Tetracyclin repressor-like, C-terminal domain"/>
    <property type="match status" value="1"/>
</dbReference>
<dbReference type="GO" id="GO:0000976">
    <property type="term" value="F:transcription cis-regulatory region binding"/>
    <property type="evidence" value="ECO:0007669"/>
    <property type="project" value="TreeGrafter"/>
</dbReference>
<feature type="domain" description="HTH tetR-type" evidence="3">
    <location>
        <begin position="9"/>
        <end position="68"/>
    </location>
</feature>
<dbReference type="InterPro" id="IPR001647">
    <property type="entry name" value="HTH_TetR"/>
</dbReference>
<dbReference type="AlphaFoldDB" id="A0A6P1E3K1"/>
<dbReference type="PANTHER" id="PTHR30055">
    <property type="entry name" value="HTH-TYPE TRANSCRIPTIONAL REGULATOR RUTR"/>
    <property type="match status" value="1"/>
</dbReference>
<dbReference type="PANTHER" id="PTHR30055:SF226">
    <property type="entry name" value="HTH-TYPE TRANSCRIPTIONAL REGULATOR PKSA"/>
    <property type="match status" value="1"/>
</dbReference>
<evidence type="ECO:0000256" key="1">
    <source>
        <dbReference type="ARBA" id="ARBA00023125"/>
    </source>
</evidence>
<dbReference type="InterPro" id="IPR050109">
    <property type="entry name" value="HTH-type_TetR-like_transc_reg"/>
</dbReference>
<dbReference type="InterPro" id="IPR023772">
    <property type="entry name" value="DNA-bd_HTH_TetR-type_CS"/>
</dbReference>
<protein>
    <submittedName>
        <fullName evidence="4">TetR family transcriptional regulator</fullName>
    </submittedName>
</protein>
<dbReference type="InterPro" id="IPR009057">
    <property type="entry name" value="Homeodomain-like_sf"/>
</dbReference>
<feature type="DNA-binding region" description="H-T-H motif" evidence="2">
    <location>
        <begin position="31"/>
        <end position="50"/>
    </location>
</feature>